<dbReference type="SUPFAM" id="SSF57716">
    <property type="entry name" value="Glucocorticoid receptor-like (DNA-binding domain)"/>
    <property type="match status" value="1"/>
</dbReference>
<dbReference type="InterPro" id="IPR038366">
    <property type="entry name" value="Znf_CppX_C4_sf"/>
</dbReference>
<dbReference type="EMBL" id="JAVDWO010000012">
    <property type="protein sequence ID" value="MDR7194139.1"/>
    <property type="molecule type" value="Genomic_DNA"/>
</dbReference>
<dbReference type="PROSITE" id="PS51902">
    <property type="entry name" value="CLPX_ZB"/>
    <property type="match status" value="1"/>
</dbReference>
<evidence type="ECO:0000313" key="3">
    <source>
        <dbReference type="EMBL" id="MDR7194139.1"/>
    </source>
</evidence>
<evidence type="ECO:0000313" key="4">
    <source>
        <dbReference type="Proteomes" id="UP001256588"/>
    </source>
</evidence>
<dbReference type="SMART" id="SM00994">
    <property type="entry name" value="zf-C4_ClpX"/>
    <property type="match status" value="1"/>
</dbReference>
<feature type="binding site" evidence="1">
    <location>
        <position position="75"/>
    </location>
    <ligand>
        <name>Zn(2+)</name>
        <dbReference type="ChEBI" id="CHEBI:29105"/>
    </ligand>
</feature>
<organism evidence="3 4">
    <name type="scientific">Luteimonas terrae</name>
    <dbReference type="NCBI Taxonomy" id="1530191"/>
    <lineage>
        <taxon>Bacteria</taxon>
        <taxon>Pseudomonadati</taxon>
        <taxon>Pseudomonadota</taxon>
        <taxon>Gammaproteobacteria</taxon>
        <taxon>Lysobacterales</taxon>
        <taxon>Lysobacteraceae</taxon>
        <taxon>Luteimonas</taxon>
    </lineage>
</organism>
<keyword evidence="1" id="KW-0479">Metal-binding</keyword>
<comment type="similarity">
    <text evidence="1">Belongs to the ClpX chaperone family.</text>
</comment>
<comment type="caution">
    <text evidence="3">The sequence shown here is derived from an EMBL/GenBank/DDBJ whole genome shotgun (WGS) entry which is preliminary data.</text>
</comment>
<feature type="domain" description="ClpX-type ZB" evidence="2">
    <location>
        <begin position="38"/>
        <end position="91"/>
    </location>
</feature>
<dbReference type="InterPro" id="IPR059188">
    <property type="entry name" value="Znf_CLPX-like"/>
</dbReference>
<dbReference type="InterPro" id="IPR010603">
    <property type="entry name" value="Znf_CppX_C4"/>
</dbReference>
<evidence type="ECO:0000259" key="2">
    <source>
        <dbReference type="PROSITE" id="PS51902"/>
    </source>
</evidence>
<sequence>MAFESHADTAAARCATGPRRRRLSVSLAPLERIRGAARMLFGRGDDAFACSFCGRGKHSGETIVCGPGVAICAGCAHLALHAVTSATDAQTRAGEKGVGVLVHDVPASLLPAHRATLEADLAAAAVRVQGRLLGWSYTCDHEAGDWIAVSLARSETAADDDVEARFRMAFFSG</sequence>
<keyword evidence="4" id="KW-1185">Reference proteome</keyword>
<name>A0ABU1XZE0_9GAMM</name>
<feature type="binding site" evidence="1">
    <location>
        <position position="50"/>
    </location>
    <ligand>
        <name>Zn(2+)</name>
        <dbReference type="ChEBI" id="CHEBI:29105"/>
    </ligand>
</feature>
<keyword evidence="1" id="KW-0862">Zinc</keyword>
<feature type="binding site" evidence="1">
    <location>
        <position position="53"/>
    </location>
    <ligand>
        <name>Zn(2+)</name>
        <dbReference type="ChEBI" id="CHEBI:29105"/>
    </ligand>
</feature>
<dbReference type="RefSeq" id="WP_310236950.1">
    <property type="nucleotide sequence ID" value="NZ_JAVDWO010000012.1"/>
</dbReference>
<gene>
    <name evidence="3" type="ORF">J2W68_002881</name>
</gene>
<proteinExistence type="inferred from homology"/>
<dbReference type="Proteomes" id="UP001256588">
    <property type="component" value="Unassembled WGS sequence"/>
</dbReference>
<keyword evidence="1" id="KW-0143">Chaperone</keyword>
<evidence type="ECO:0000256" key="1">
    <source>
        <dbReference type="PROSITE-ProRule" id="PRU01250"/>
    </source>
</evidence>
<feature type="binding site" evidence="1">
    <location>
        <position position="72"/>
    </location>
    <ligand>
        <name>Zn(2+)</name>
        <dbReference type="ChEBI" id="CHEBI:29105"/>
    </ligand>
</feature>
<reference evidence="3 4" key="1">
    <citation type="submission" date="2023-07" db="EMBL/GenBank/DDBJ databases">
        <title>Sorghum-associated microbial communities from plants grown in Nebraska, USA.</title>
        <authorList>
            <person name="Schachtman D."/>
        </authorList>
    </citation>
    <scope>NUCLEOTIDE SEQUENCE [LARGE SCALE GENOMIC DNA]</scope>
    <source>
        <strain evidence="3 4">4099</strain>
    </source>
</reference>
<protein>
    <recommendedName>
        <fullName evidence="2">ClpX-type ZB domain-containing protein</fullName>
    </recommendedName>
</protein>
<accession>A0ABU1XZE0</accession>
<dbReference type="Gene3D" id="6.20.220.10">
    <property type="entry name" value="ClpX chaperone, C4-type zinc finger domain"/>
    <property type="match status" value="1"/>
</dbReference>
<dbReference type="Pfam" id="PF06689">
    <property type="entry name" value="zf-C4_ClpX"/>
    <property type="match status" value="1"/>
</dbReference>